<feature type="transmembrane region" description="Helical" evidence="1">
    <location>
        <begin position="21"/>
        <end position="39"/>
    </location>
</feature>
<feature type="transmembrane region" description="Helical" evidence="1">
    <location>
        <begin position="45"/>
        <end position="62"/>
    </location>
</feature>
<proteinExistence type="predicted"/>
<dbReference type="Proteomes" id="UP000035462">
    <property type="component" value="Unassembled WGS sequence"/>
</dbReference>
<dbReference type="EMBL" id="JAIT01000015">
    <property type="protein sequence ID" value="KLE06328.1"/>
    <property type="molecule type" value="Genomic_DNA"/>
</dbReference>
<accession>A0A837JDA3</accession>
<keyword evidence="1" id="KW-0812">Transmembrane</keyword>
<dbReference type="AlphaFoldDB" id="A0A837JDA3"/>
<evidence type="ECO:0000313" key="2">
    <source>
        <dbReference type="EMBL" id="KLE06328.1"/>
    </source>
</evidence>
<name>A0A837JDA3_9BACT</name>
<keyword evidence="1" id="KW-0472">Membrane</keyword>
<protein>
    <submittedName>
        <fullName evidence="2">Uncharacterized protein</fullName>
    </submittedName>
</protein>
<gene>
    <name evidence="2" type="ORF">AF77_02360</name>
</gene>
<dbReference type="RefSeq" id="WP_046994443.1">
    <property type="nucleotide sequence ID" value="NZ_JAIT01000015.1"/>
</dbReference>
<evidence type="ECO:0000256" key="1">
    <source>
        <dbReference type="SAM" id="Phobius"/>
    </source>
</evidence>
<sequence length="100" mass="11869">MKEEYIYIHKHIKNVFMIGNYELEEVSILLISVVVVYIFQEQLKLGFMGLIIYLGYLGMLWLHELKATSVKSFKYHLAYKFGFKNSSKFPKSYIREFTGN</sequence>
<organism evidence="2 3">
    <name type="scientific">Aliarcobacter butzleri L352</name>
    <dbReference type="NCBI Taxonomy" id="1447260"/>
    <lineage>
        <taxon>Bacteria</taxon>
        <taxon>Pseudomonadati</taxon>
        <taxon>Campylobacterota</taxon>
        <taxon>Epsilonproteobacteria</taxon>
        <taxon>Campylobacterales</taxon>
        <taxon>Arcobacteraceae</taxon>
        <taxon>Aliarcobacter</taxon>
    </lineage>
</organism>
<keyword evidence="1" id="KW-1133">Transmembrane helix</keyword>
<evidence type="ECO:0000313" key="3">
    <source>
        <dbReference type="Proteomes" id="UP000035462"/>
    </source>
</evidence>
<comment type="caution">
    <text evidence="2">The sequence shown here is derived from an EMBL/GenBank/DDBJ whole genome shotgun (WGS) entry which is preliminary data.</text>
</comment>
<reference evidence="2 3" key="1">
    <citation type="submission" date="2014-01" db="EMBL/GenBank/DDBJ databases">
        <title>Development of a Comparative Genomic Fingerprinting Assay for High Resolution Genotyping of Arcobacter butzleri.</title>
        <authorList>
            <person name="Webb A.L."/>
            <person name="Inglis G.D."/>
            <person name="Kruczkiewicz P."/>
            <person name="Selinger L.B."/>
            <person name="Taboada E.N."/>
        </authorList>
    </citation>
    <scope>NUCLEOTIDE SEQUENCE [LARGE SCALE GENOMIC DNA]</scope>
    <source>
        <strain evidence="2 3">L352</strain>
    </source>
</reference>